<evidence type="ECO:0000313" key="4">
    <source>
        <dbReference type="Proteomes" id="UP000037460"/>
    </source>
</evidence>
<dbReference type="GO" id="GO:0003756">
    <property type="term" value="F:protein disulfide isomerase activity"/>
    <property type="evidence" value="ECO:0007669"/>
    <property type="project" value="TreeGrafter"/>
</dbReference>
<feature type="domain" description="Thioredoxin" evidence="2">
    <location>
        <begin position="8"/>
        <end position="120"/>
    </location>
</feature>
<dbReference type="EMBL" id="JWZX01002565">
    <property type="protein sequence ID" value="KOO28463.1"/>
    <property type="molecule type" value="Genomic_DNA"/>
</dbReference>
<dbReference type="GO" id="GO:0034976">
    <property type="term" value="P:response to endoplasmic reticulum stress"/>
    <property type="evidence" value="ECO:0007669"/>
    <property type="project" value="TreeGrafter"/>
</dbReference>
<dbReference type="Proteomes" id="UP000037460">
    <property type="component" value="Unassembled WGS sequence"/>
</dbReference>
<name>A0A0M0JQF2_9EUKA</name>
<dbReference type="PANTHER" id="PTHR18929">
    <property type="entry name" value="PROTEIN DISULFIDE ISOMERASE"/>
    <property type="match status" value="1"/>
</dbReference>
<gene>
    <name evidence="3" type="ORF">Ctob_002333</name>
</gene>
<keyword evidence="3" id="KW-0413">Isomerase</keyword>
<sequence length="521" mass="58008">MVALWSLLSTHTHAASVTKIASTDAFDAFREQNAGFALLVYAPWCGHSRALLPEFDSAAASSSTPFAKVDGTEVEELATRLDIKGYPTLLFIHRGDGPPIEFDGRRDASTISRWVASKAAPSLTELNSSSDALAFAKGKPIASRTAAAPVVEDDERTASYPKLVIPVRSPCLACARLVSNFDMGLLPRLRERHAQLKKHHSRTAFQKSATVGELESIVEAEVERICSWPNTYHNKKVRRGCDRLVEDHSDALVDAISRWAREGKYALHLGDELSAEVRPALCDEELQLCTADELTQLDKSDEEAAIQLKHANETGRSAERPLVSERPSAAKEGVLVRVVARDFHERVIKLAADADYLIYMYFPGRSSVPVAEARRDTHARLRPKYIRLAEFLDAPSSNGSLVVGWMDCVFNAIPYPHGSHVHKDTIALYPARSKSEPRYWKDLRDGDVDLDELISFVYEASANEATQRHVREREEAAGPRGLLEALPHKLLDFEESLAIDERELRPLNASRLREMVEKDEL</sequence>
<evidence type="ECO:0000256" key="1">
    <source>
        <dbReference type="ARBA" id="ARBA00006347"/>
    </source>
</evidence>
<reference evidence="4" key="1">
    <citation type="journal article" date="2015" name="PLoS Genet.">
        <title>Genome Sequence and Transcriptome Analyses of Chrysochromulina tobin: Metabolic Tools for Enhanced Algal Fitness in the Prominent Order Prymnesiales (Haptophyceae).</title>
        <authorList>
            <person name="Hovde B.T."/>
            <person name="Deodato C.R."/>
            <person name="Hunsperger H.M."/>
            <person name="Ryken S.A."/>
            <person name="Yost W."/>
            <person name="Jha R.K."/>
            <person name="Patterson J."/>
            <person name="Monnat R.J. Jr."/>
            <person name="Barlow S.B."/>
            <person name="Starkenburg S.R."/>
            <person name="Cattolico R.A."/>
        </authorList>
    </citation>
    <scope>NUCLEOTIDE SEQUENCE</scope>
    <source>
        <strain evidence="4">CCMP291</strain>
    </source>
</reference>
<dbReference type="InterPro" id="IPR036249">
    <property type="entry name" value="Thioredoxin-like_sf"/>
</dbReference>
<dbReference type="AlphaFoldDB" id="A0A0M0JQF2"/>
<dbReference type="GO" id="GO:0005783">
    <property type="term" value="C:endoplasmic reticulum"/>
    <property type="evidence" value="ECO:0007669"/>
    <property type="project" value="TreeGrafter"/>
</dbReference>
<dbReference type="GO" id="GO:0006457">
    <property type="term" value="P:protein folding"/>
    <property type="evidence" value="ECO:0007669"/>
    <property type="project" value="TreeGrafter"/>
</dbReference>
<dbReference type="SUPFAM" id="SSF52833">
    <property type="entry name" value="Thioredoxin-like"/>
    <property type="match status" value="1"/>
</dbReference>
<dbReference type="CDD" id="cd02961">
    <property type="entry name" value="PDI_a_family"/>
    <property type="match status" value="1"/>
</dbReference>
<organism evidence="3 4">
    <name type="scientific">Chrysochromulina tobinii</name>
    <dbReference type="NCBI Taxonomy" id="1460289"/>
    <lineage>
        <taxon>Eukaryota</taxon>
        <taxon>Haptista</taxon>
        <taxon>Haptophyta</taxon>
        <taxon>Prymnesiophyceae</taxon>
        <taxon>Prymnesiales</taxon>
        <taxon>Chrysochromulinaceae</taxon>
        <taxon>Chrysochromulina</taxon>
    </lineage>
</organism>
<dbReference type="Gene3D" id="3.40.30.10">
    <property type="entry name" value="Glutaredoxin"/>
    <property type="match status" value="1"/>
</dbReference>
<dbReference type="PROSITE" id="PS51352">
    <property type="entry name" value="THIOREDOXIN_2"/>
    <property type="match status" value="1"/>
</dbReference>
<dbReference type="Pfam" id="PF00085">
    <property type="entry name" value="Thioredoxin"/>
    <property type="match status" value="1"/>
</dbReference>
<proteinExistence type="inferred from homology"/>
<protein>
    <submittedName>
        <fullName evidence="3">Protein disulfide isomerase</fullName>
    </submittedName>
</protein>
<comment type="similarity">
    <text evidence="1">Belongs to the protein disulfide isomerase family.</text>
</comment>
<dbReference type="OrthoDB" id="427280at2759"/>
<evidence type="ECO:0000259" key="2">
    <source>
        <dbReference type="PROSITE" id="PS51352"/>
    </source>
</evidence>
<dbReference type="InterPro" id="IPR013766">
    <property type="entry name" value="Thioredoxin_domain"/>
</dbReference>
<keyword evidence="4" id="KW-1185">Reference proteome</keyword>
<accession>A0A0M0JQF2</accession>
<comment type="caution">
    <text evidence="3">The sequence shown here is derived from an EMBL/GenBank/DDBJ whole genome shotgun (WGS) entry which is preliminary data.</text>
</comment>
<evidence type="ECO:0000313" key="3">
    <source>
        <dbReference type="EMBL" id="KOO28463.1"/>
    </source>
</evidence>